<evidence type="ECO:0000313" key="2">
    <source>
        <dbReference type="Proteomes" id="UP001055811"/>
    </source>
</evidence>
<keyword evidence="2" id="KW-1185">Reference proteome</keyword>
<comment type="caution">
    <text evidence="1">The sequence shown here is derived from an EMBL/GenBank/DDBJ whole genome shotgun (WGS) entry which is preliminary data.</text>
</comment>
<organism evidence="1 2">
    <name type="scientific">Cichorium intybus</name>
    <name type="common">Chicory</name>
    <dbReference type="NCBI Taxonomy" id="13427"/>
    <lineage>
        <taxon>Eukaryota</taxon>
        <taxon>Viridiplantae</taxon>
        <taxon>Streptophyta</taxon>
        <taxon>Embryophyta</taxon>
        <taxon>Tracheophyta</taxon>
        <taxon>Spermatophyta</taxon>
        <taxon>Magnoliopsida</taxon>
        <taxon>eudicotyledons</taxon>
        <taxon>Gunneridae</taxon>
        <taxon>Pentapetalae</taxon>
        <taxon>asterids</taxon>
        <taxon>campanulids</taxon>
        <taxon>Asterales</taxon>
        <taxon>Asteraceae</taxon>
        <taxon>Cichorioideae</taxon>
        <taxon>Cichorieae</taxon>
        <taxon>Cichoriinae</taxon>
        <taxon>Cichorium</taxon>
    </lineage>
</organism>
<reference evidence="2" key="1">
    <citation type="journal article" date="2022" name="Mol. Ecol. Resour.">
        <title>The genomes of chicory, endive, great burdock and yacon provide insights into Asteraceae palaeo-polyploidization history and plant inulin production.</title>
        <authorList>
            <person name="Fan W."/>
            <person name="Wang S."/>
            <person name="Wang H."/>
            <person name="Wang A."/>
            <person name="Jiang F."/>
            <person name="Liu H."/>
            <person name="Zhao H."/>
            <person name="Xu D."/>
            <person name="Zhang Y."/>
        </authorList>
    </citation>
    <scope>NUCLEOTIDE SEQUENCE [LARGE SCALE GENOMIC DNA]</scope>
    <source>
        <strain evidence="2">cv. Punajuju</strain>
    </source>
</reference>
<sequence>MGDHEMMAVGKALFRVHVEGQLKIMSQPYVEPDPELPLALLDQKEVGKRLLLITNSHYIYTDKMMRHSFNRFLPNDMNWRDLFEMVSQTSSDSLL</sequence>
<evidence type="ECO:0000313" key="1">
    <source>
        <dbReference type="EMBL" id="KAI3738756.1"/>
    </source>
</evidence>
<dbReference type="EMBL" id="CM042013">
    <property type="protein sequence ID" value="KAI3738756.1"/>
    <property type="molecule type" value="Genomic_DNA"/>
</dbReference>
<name>A0ACB9CX04_CICIN</name>
<gene>
    <name evidence="1" type="ORF">L2E82_28892</name>
</gene>
<accession>A0ACB9CX04</accession>
<proteinExistence type="predicted"/>
<reference evidence="1 2" key="2">
    <citation type="journal article" date="2022" name="Mol. Ecol. Resour.">
        <title>The genomes of chicory, endive, great burdock and yacon provide insights into Asteraceae paleo-polyploidization history and plant inulin production.</title>
        <authorList>
            <person name="Fan W."/>
            <person name="Wang S."/>
            <person name="Wang H."/>
            <person name="Wang A."/>
            <person name="Jiang F."/>
            <person name="Liu H."/>
            <person name="Zhao H."/>
            <person name="Xu D."/>
            <person name="Zhang Y."/>
        </authorList>
    </citation>
    <scope>NUCLEOTIDE SEQUENCE [LARGE SCALE GENOMIC DNA]</scope>
    <source>
        <strain evidence="2">cv. Punajuju</strain>
        <tissue evidence="1">Leaves</tissue>
    </source>
</reference>
<protein>
    <submittedName>
        <fullName evidence="1">Uncharacterized protein</fullName>
    </submittedName>
</protein>
<dbReference type="Proteomes" id="UP001055811">
    <property type="component" value="Linkage Group LG05"/>
</dbReference>